<dbReference type="AlphaFoldDB" id="A0A8H4XPN3"/>
<dbReference type="PROSITE" id="PS00061">
    <property type="entry name" value="ADH_SHORT"/>
    <property type="match status" value="1"/>
</dbReference>
<dbReference type="Pfam" id="PF00106">
    <property type="entry name" value="adh_short"/>
    <property type="match status" value="1"/>
</dbReference>
<comment type="caution">
    <text evidence="5">The sequence shown here is derived from an EMBL/GenBank/DDBJ whole genome shotgun (WGS) entry which is preliminary data.</text>
</comment>
<dbReference type="PANTHER" id="PTHR44169">
    <property type="entry name" value="NADPH-DEPENDENT 1-ACYLDIHYDROXYACETONE PHOSPHATE REDUCTASE"/>
    <property type="match status" value="1"/>
</dbReference>
<dbReference type="InterPro" id="IPR036291">
    <property type="entry name" value="NAD(P)-bd_dom_sf"/>
</dbReference>
<sequence>MSSQKTALVTGTSKGGIGDYLARELHGRGFRVFATARSPAKVQHLKEMGLDIVMLEVTDSESIKRAAEEVNELTGGRLDILINNSGFAYMSPLLDTDIAGAKACFDVNVWGVLEVTRAFTPMLIASKGTIINIGSVVGRVPLPFQGIYNISKAALEHLSRQLRVELSPFDIKVVHVVTGGINTAFFSHHTGDTTIAETSYYYPGREYMASWTSGEAGEALQTTPPEEFAKGVVDNALKSSPTACHYVGFGSFATWLVSRVLWYTSTDLLMWIMGIPNIKKALASDRAGKKAD</sequence>
<dbReference type="Gene3D" id="3.40.50.720">
    <property type="entry name" value="NAD(P)-binding Rossmann-like Domain"/>
    <property type="match status" value="1"/>
</dbReference>
<dbReference type="OrthoDB" id="2102561at2759"/>
<evidence type="ECO:0000256" key="4">
    <source>
        <dbReference type="RuleBase" id="RU000363"/>
    </source>
</evidence>
<proteinExistence type="inferred from homology"/>
<keyword evidence="2" id="KW-0521">NADP</keyword>
<dbReference type="PRINTS" id="PR00080">
    <property type="entry name" value="SDRFAMILY"/>
</dbReference>
<keyword evidence="3" id="KW-0560">Oxidoreductase</keyword>
<evidence type="ECO:0000313" key="5">
    <source>
        <dbReference type="EMBL" id="KAF4983323.1"/>
    </source>
</evidence>
<protein>
    <submittedName>
        <fullName evidence="5">Uncharacterized protein</fullName>
    </submittedName>
</protein>
<keyword evidence="6" id="KW-1185">Reference proteome</keyword>
<evidence type="ECO:0000256" key="2">
    <source>
        <dbReference type="ARBA" id="ARBA00022857"/>
    </source>
</evidence>
<dbReference type="GO" id="GO:0019433">
    <property type="term" value="P:triglyceride catabolic process"/>
    <property type="evidence" value="ECO:0007669"/>
    <property type="project" value="TreeGrafter"/>
</dbReference>
<organism evidence="5 6">
    <name type="scientific">Fusarium zealandicum</name>
    <dbReference type="NCBI Taxonomy" id="1053134"/>
    <lineage>
        <taxon>Eukaryota</taxon>
        <taxon>Fungi</taxon>
        <taxon>Dikarya</taxon>
        <taxon>Ascomycota</taxon>
        <taxon>Pezizomycotina</taxon>
        <taxon>Sordariomycetes</taxon>
        <taxon>Hypocreomycetidae</taxon>
        <taxon>Hypocreales</taxon>
        <taxon>Nectriaceae</taxon>
        <taxon>Fusarium</taxon>
        <taxon>Fusarium staphyleae species complex</taxon>
    </lineage>
</organism>
<dbReference type="InterPro" id="IPR020904">
    <property type="entry name" value="Sc_DH/Rdtase_CS"/>
</dbReference>
<reference evidence="5" key="2">
    <citation type="submission" date="2020-05" db="EMBL/GenBank/DDBJ databases">
        <authorList>
            <person name="Kim H.-S."/>
            <person name="Proctor R.H."/>
            <person name="Brown D.W."/>
        </authorList>
    </citation>
    <scope>NUCLEOTIDE SEQUENCE</scope>
    <source>
        <strain evidence="5">NRRL 22465</strain>
    </source>
</reference>
<evidence type="ECO:0000256" key="1">
    <source>
        <dbReference type="ARBA" id="ARBA00006484"/>
    </source>
</evidence>
<reference evidence="5" key="1">
    <citation type="journal article" date="2020" name="BMC Genomics">
        <title>Correction to: Identification and distribution of gene clusters required for synthesis of sphingolipid metabolism inhibitors in diverse species of the filamentous fungus Fusarium.</title>
        <authorList>
            <person name="Kim H.S."/>
            <person name="Lohmar J.M."/>
            <person name="Busman M."/>
            <person name="Brown D.W."/>
            <person name="Naumann T.A."/>
            <person name="Divon H.H."/>
            <person name="Lysoe E."/>
            <person name="Uhlig S."/>
            <person name="Proctor R.H."/>
        </authorList>
    </citation>
    <scope>NUCLEOTIDE SEQUENCE</scope>
    <source>
        <strain evidence="5">NRRL 22465</strain>
    </source>
</reference>
<dbReference type="Proteomes" id="UP000635477">
    <property type="component" value="Unassembled WGS sequence"/>
</dbReference>
<dbReference type="GO" id="GO:0004806">
    <property type="term" value="F:triacylglycerol lipase activity"/>
    <property type="evidence" value="ECO:0007669"/>
    <property type="project" value="TreeGrafter"/>
</dbReference>
<dbReference type="GO" id="GO:0000140">
    <property type="term" value="F:acylglycerone-phosphate reductase (NADP+) activity"/>
    <property type="evidence" value="ECO:0007669"/>
    <property type="project" value="TreeGrafter"/>
</dbReference>
<dbReference type="InterPro" id="IPR002347">
    <property type="entry name" value="SDR_fam"/>
</dbReference>
<comment type="similarity">
    <text evidence="1 4">Belongs to the short-chain dehydrogenases/reductases (SDR) family.</text>
</comment>
<dbReference type="EMBL" id="JABEYC010000069">
    <property type="protein sequence ID" value="KAF4983323.1"/>
    <property type="molecule type" value="Genomic_DNA"/>
</dbReference>
<dbReference type="GO" id="GO:0005783">
    <property type="term" value="C:endoplasmic reticulum"/>
    <property type="evidence" value="ECO:0007669"/>
    <property type="project" value="TreeGrafter"/>
</dbReference>
<evidence type="ECO:0000313" key="6">
    <source>
        <dbReference type="Proteomes" id="UP000635477"/>
    </source>
</evidence>
<dbReference type="PRINTS" id="PR00081">
    <property type="entry name" value="GDHRDH"/>
</dbReference>
<dbReference type="SUPFAM" id="SSF51735">
    <property type="entry name" value="NAD(P)-binding Rossmann-fold domains"/>
    <property type="match status" value="1"/>
</dbReference>
<dbReference type="PANTHER" id="PTHR44169:SF3">
    <property type="entry name" value="SHORT-CHAIN DEHYDROGENASE SRDE"/>
    <property type="match status" value="1"/>
</dbReference>
<dbReference type="CDD" id="cd05374">
    <property type="entry name" value="17beta-HSD-like_SDR_c"/>
    <property type="match status" value="1"/>
</dbReference>
<evidence type="ECO:0000256" key="3">
    <source>
        <dbReference type="ARBA" id="ARBA00023002"/>
    </source>
</evidence>
<dbReference type="GO" id="GO:0006654">
    <property type="term" value="P:phosphatidic acid biosynthetic process"/>
    <property type="evidence" value="ECO:0007669"/>
    <property type="project" value="TreeGrafter"/>
</dbReference>
<dbReference type="GO" id="GO:0005811">
    <property type="term" value="C:lipid droplet"/>
    <property type="evidence" value="ECO:0007669"/>
    <property type="project" value="TreeGrafter"/>
</dbReference>
<accession>A0A8H4XPN3</accession>
<gene>
    <name evidence="5" type="ORF">FZEAL_1238</name>
</gene>
<name>A0A8H4XPN3_9HYPO</name>